<dbReference type="RefSeq" id="WP_065247750.1">
    <property type="nucleotide sequence ID" value="NZ_CP012117.1"/>
</dbReference>
<gene>
    <name evidence="5" type="ORF">DAD186_10180</name>
</gene>
<organism evidence="5 6">
    <name type="scientific">Dermabacter vaginalis</name>
    <dbReference type="NCBI Taxonomy" id="1630135"/>
    <lineage>
        <taxon>Bacteria</taxon>
        <taxon>Bacillati</taxon>
        <taxon>Actinomycetota</taxon>
        <taxon>Actinomycetes</taxon>
        <taxon>Micrococcales</taxon>
        <taxon>Dermabacteraceae</taxon>
        <taxon>Dermabacter</taxon>
    </lineage>
</organism>
<dbReference type="PROSITE" id="PS51898">
    <property type="entry name" value="TYR_RECOMBINASE"/>
    <property type="match status" value="1"/>
</dbReference>
<dbReference type="GO" id="GO:0006310">
    <property type="term" value="P:DNA recombination"/>
    <property type="evidence" value="ECO:0007669"/>
    <property type="project" value="UniProtKB-KW"/>
</dbReference>
<keyword evidence="2" id="KW-0229">DNA integration</keyword>
<evidence type="ECO:0000256" key="1">
    <source>
        <dbReference type="ARBA" id="ARBA00008857"/>
    </source>
</evidence>
<dbReference type="SUPFAM" id="SSF56349">
    <property type="entry name" value="DNA breaking-rejoining enzymes"/>
    <property type="match status" value="1"/>
</dbReference>
<evidence type="ECO:0000256" key="3">
    <source>
        <dbReference type="ARBA" id="ARBA00023172"/>
    </source>
</evidence>
<dbReference type="GO" id="GO:0015074">
    <property type="term" value="P:DNA integration"/>
    <property type="evidence" value="ECO:0007669"/>
    <property type="project" value="UniProtKB-KW"/>
</dbReference>
<evidence type="ECO:0000313" key="6">
    <source>
        <dbReference type="Proteomes" id="UP000092596"/>
    </source>
</evidence>
<dbReference type="EMBL" id="CP012117">
    <property type="protein sequence ID" value="ANP27568.1"/>
    <property type="molecule type" value="Genomic_DNA"/>
</dbReference>
<dbReference type="KEGG" id="dva:DAD186_10180"/>
<dbReference type="InterPro" id="IPR050808">
    <property type="entry name" value="Phage_Integrase"/>
</dbReference>
<accession>A0A1B0ZHY9</accession>
<dbReference type="Proteomes" id="UP000092596">
    <property type="component" value="Chromosome"/>
</dbReference>
<sequence>MVSGPTKGAIEHRIKLKMREAEEKLAREIEERSSRQPLGEYAQRYLDGIDAGVLERERSSATRTKYRYTAKTYALNSPLADLKIDDITRNQLTDELLRLGRERLTGERKHVLTIWRKLWEIADGDVTDTPPPSPLDRLRLPRDGAVSKNPQVVHKDRAYTDEEIATLMDTVMNDPRAQGNNSSDAIMLLLQTGCRIGEIAGLRWQDVDLKTDPPAIHLRGQIHTEDGERRWEPRLKSKLSYRSIPLTQQACEVLKRQLSLRMRPGATDAEMEFVFATARTGNVPDPRALTRSLRRTLSDAGHPEMSSHTFRRIVERRLEESGLSRMDRESLMGNTIQVAERHYSTHGVPQRALEALQQNQNGQ</sequence>
<reference evidence="5 6" key="1">
    <citation type="submission" date="2015-06" db="EMBL/GenBank/DDBJ databases">
        <title>Investigation of pathophysiology for high-risk pregnancy and development of treatment modality based on it.</title>
        <authorList>
            <person name="Kim B.-C."/>
            <person name="Lim S."/>
        </authorList>
    </citation>
    <scope>NUCLEOTIDE SEQUENCE [LARGE SCALE GENOMIC DNA]</scope>
    <source>
        <strain evidence="5 6">AD1-86</strain>
    </source>
</reference>
<dbReference type="Gene3D" id="1.10.443.10">
    <property type="entry name" value="Intergrase catalytic core"/>
    <property type="match status" value="1"/>
</dbReference>
<proteinExistence type="inferred from homology"/>
<dbReference type="Pfam" id="PF00589">
    <property type="entry name" value="Phage_integrase"/>
    <property type="match status" value="1"/>
</dbReference>
<name>A0A1B0ZHY9_9MICO</name>
<dbReference type="PANTHER" id="PTHR30629:SF2">
    <property type="entry name" value="PROPHAGE INTEGRASE INTS-RELATED"/>
    <property type="match status" value="1"/>
</dbReference>
<comment type="similarity">
    <text evidence="1">Belongs to the 'phage' integrase family.</text>
</comment>
<dbReference type="GO" id="GO:0003677">
    <property type="term" value="F:DNA binding"/>
    <property type="evidence" value="ECO:0007669"/>
    <property type="project" value="InterPro"/>
</dbReference>
<dbReference type="InterPro" id="IPR011010">
    <property type="entry name" value="DNA_brk_join_enz"/>
</dbReference>
<dbReference type="PANTHER" id="PTHR30629">
    <property type="entry name" value="PROPHAGE INTEGRASE"/>
    <property type="match status" value="1"/>
</dbReference>
<evidence type="ECO:0000313" key="5">
    <source>
        <dbReference type="EMBL" id="ANP27568.1"/>
    </source>
</evidence>
<evidence type="ECO:0000259" key="4">
    <source>
        <dbReference type="PROSITE" id="PS51898"/>
    </source>
</evidence>
<dbReference type="InterPro" id="IPR002104">
    <property type="entry name" value="Integrase_catalytic"/>
</dbReference>
<evidence type="ECO:0000256" key="2">
    <source>
        <dbReference type="ARBA" id="ARBA00022908"/>
    </source>
</evidence>
<dbReference type="STRING" id="1630135.DAD186_10180"/>
<dbReference type="AlphaFoldDB" id="A0A1B0ZHY9"/>
<dbReference type="InterPro" id="IPR013762">
    <property type="entry name" value="Integrase-like_cat_sf"/>
</dbReference>
<keyword evidence="3" id="KW-0233">DNA recombination</keyword>
<protein>
    <recommendedName>
        <fullName evidence="4">Tyr recombinase domain-containing protein</fullName>
    </recommendedName>
</protein>
<feature type="domain" description="Tyr recombinase" evidence="4">
    <location>
        <begin position="154"/>
        <end position="357"/>
    </location>
</feature>